<protein>
    <recommendedName>
        <fullName evidence="4">DUF2165 domain-containing protein</fullName>
    </recommendedName>
</protein>
<feature type="transmembrane region" description="Helical" evidence="1">
    <location>
        <begin position="106"/>
        <end position="125"/>
    </location>
</feature>
<feature type="transmembrane region" description="Helical" evidence="1">
    <location>
        <begin position="71"/>
        <end position="94"/>
    </location>
</feature>
<keyword evidence="3" id="KW-1185">Reference proteome</keyword>
<evidence type="ECO:0000313" key="3">
    <source>
        <dbReference type="Proteomes" id="UP000188879"/>
    </source>
</evidence>
<dbReference type="EMBL" id="MLCO01000147">
    <property type="protein sequence ID" value="ONG52033.1"/>
    <property type="molecule type" value="Genomic_DNA"/>
</dbReference>
<name>A0A1V2H0H9_9PROT</name>
<proteinExistence type="predicted"/>
<evidence type="ECO:0000313" key="2">
    <source>
        <dbReference type="EMBL" id="ONG52033.1"/>
    </source>
</evidence>
<evidence type="ECO:0008006" key="4">
    <source>
        <dbReference type="Google" id="ProtNLM"/>
    </source>
</evidence>
<keyword evidence="1" id="KW-0472">Membrane</keyword>
<dbReference type="RefSeq" id="WP_076958181.1">
    <property type="nucleotide sequence ID" value="NZ_MLCO01000147.1"/>
</dbReference>
<dbReference type="Proteomes" id="UP000188879">
    <property type="component" value="Unassembled WGS sequence"/>
</dbReference>
<feature type="transmembrane region" description="Helical" evidence="1">
    <location>
        <begin position="145"/>
        <end position="161"/>
    </location>
</feature>
<dbReference type="Pfam" id="PF09933">
    <property type="entry name" value="DUF2165"/>
    <property type="match status" value="1"/>
</dbReference>
<keyword evidence="1" id="KW-1133">Transmembrane helix</keyword>
<reference evidence="2 3" key="1">
    <citation type="submission" date="2016-10" db="EMBL/GenBank/DDBJ databases">
        <title>Draft Genome sequence of Roseomonas sp. strain M3.</title>
        <authorList>
            <person name="Subhash Y."/>
            <person name="Lee S."/>
        </authorList>
    </citation>
    <scope>NUCLEOTIDE SEQUENCE [LARGE SCALE GENOMIC DNA]</scope>
    <source>
        <strain evidence="2 3">M3</strain>
    </source>
</reference>
<feature type="transmembrane region" description="Helical" evidence="1">
    <location>
        <begin position="12"/>
        <end position="31"/>
    </location>
</feature>
<accession>A0A1V2H0H9</accession>
<sequence length="163" mass="17209">MTRAQGAARAAKLAMVAGLAAFALLVAYNNLIDYGSNFAFVAHVLSMDTTFPDTALRSRAVTAPALWHAGYAGIILGEALTGACFALGAIGMARGFGTEGFARAKAWAHAGAGLGFLVWFLGFQVLGGEWFAMWQSAHWNGQESAFRFVAMILGVAIYVSQPE</sequence>
<organism evidence="2 3">
    <name type="scientific">Teichococcus deserti</name>
    <dbReference type="NCBI Taxonomy" id="1817963"/>
    <lineage>
        <taxon>Bacteria</taxon>
        <taxon>Pseudomonadati</taxon>
        <taxon>Pseudomonadota</taxon>
        <taxon>Alphaproteobacteria</taxon>
        <taxon>Acetobacterales</taxon>
        <taxon>Roseomonadaceae</taxon>
        <taxon>Roseomonas</taxon>
    </lineage>
</organism>
<gene>
    <name evidence="2" type="ORF">BKE38_15140</name>
</gene>
<dbReference type="AlphaFoldDB" id="A0A1V2H0H9"/>
<dbReference type="InterPro" id="IPR018681">
    <property type="entry name" value="DUF2165_transmembrane"/>
</dbReference>
<dbReference type="OrthoDB" id="7618855at2"/>
<comment type="caution">
    <text evidence="2">The sequence shown here is derived from an EMBL/GenBank/DDBJ whole genome shotgun (WGS) entry which is preliminary data.</text>
</comment>
<evidence type="ECO:0000256" key="1">
    <source>
        <dbReference type="SAM" id="Phobius"/>
    </source>
</evidence>
<keyword evidence="1" id="KW-0812">Transmembrane</keyword>